<dbReference type="InParanoid" id="D3AX46"/>
<evidence type="ECO:0000313" key="2">
    <source>
        <dbReference type="EMBL" id="EFA86115.1"/>
    </source>
</evidence>
<sequence>MSANKENRDSSIISTVLKDEKLLLFILSKVKDYRGYQRSLVPVSFTRKNKYDIKEKDIQEDVEMLDEEEEEEGNEEKEEEENEEEQQEEENEDQSKKRKSEVLEEEKEGGGEPNNDTQSSAEETFSEPVFPPKYKLDGHGYYYHPSSIIKSYTVQYLGYDEIVDAYQMVINGNFGVLRDKLKRNRNLNFKSVTDARQFIRKLAGQPELFDLLCSKFNYRLNYISLDLCFEMGVDQSIIKKILSTNSNHYSNIKSVLKYRRFDFLPSLNLNNMDANDGLAIVLAAIEMGKSTLAAIASKHPNVIRSYAQDKQVLAKLLEIGDLDLLSWFHQEYSLSIHQDVLDKYRVSDLQSTVKSAEIKEKLKKILDIPYVETNQRFMELEMAKYGNGGVAIGEKEDMDAYMIRHYPFVLMQQIESFYPENDSQLPIVQYLHKNMKEALLVPTLHYAIGNHLTAILEYLLENLSSRTASYKNCMKIALNCHHLDIFEQILKVAIAEVEGETSKTKALAKYVLSAIRSRSLYPALQIYFNYFGSQVQFKENVLPSNTSYIIENQKAKEAGLDYDNVENYMNFYKVGKDGKFSLVKLYLEFSEDDYDADKIASSCLGAMEGAHLAFLKEIKKLLPDFVFEIDKKSERSLNRFQTRECFNYYNKEFKPKAAVVNVK</sequence>
<feature type="compositionally biased region" description="Polar residues" evidence="1">
    <location>
        <begin position="114"/>
        <end position="123"/>
    </location>
</feature>
<evidence type="ECO:0000313" key="3">
    <source>
        <dbReference type="Proteomes" id="UP000001396"/>
    </source>
</evidence>
<dbReference type="RefSeq" id="XP_020438220.1">
    <property type="nucleotide sequence ID" value="XM_020571697.1"/>
</dbReference>
<feature type="compositionally biased region" description="Acidic residues" evidence="1">
    <location>
        <begin position="60"/>
        <end position="92"/>
    </location>
</feature>
<dbReference type="Proteomes" id="UP000001396">
    <property type="component" value="Unassembled WGS sequence"/>
</dbReference>
<keyword evidence="3" id="KW-1185">Reference proteome</keyword>
<name>D3AX46_HETP5</name>
<proteinExistence type="predicted"/>
<dbReference type="GeneID" id="31356206"/>
<gene>
    <name evidence="2" type="ORF">PPL_00675</name>
</gene>
<dbReference type="EMBL" id="ADBJ01000003">
    <property type="protein sequence ID" value="EFA86115.1"/>
    <property type="molecule type" value="Genomic_DNA"/>
</dbReference>
<evidence type="ECO:0000256" key="1">
    <source>
        <dbReference type="SAM" id="MobiDB-lite"/>
    </source>
</evidence>
<dbReference type="AlphaFoldDB" id="D3AX46"/>
<organism evidence="2 3">
    <name type="scientific">Heterostelium pallidum (strain ATCC 26659 / Pp 5 / PN500)</name>
    <name type="common">Cellular slime mold</name>
    <name type="synonym">Polysphondylium pallidum</name>
    <dbReference type="NCBI Taxonomy" id="670386"/>
    <lineage>
        <taxon>Eukaryota</taxon>
        <taxon>Amoebozoa</taxon>
        <taxon>Evosea</taxon>
        <taxon>Eumycetozoa</taxon>
        <taxon>Dictyostelia</taxon>
        <taxon>Acytosteliales</taxon>
        <taxon>Acytosteliaceae</taxon>
        <taxon>Heterostelium</taxon>
    </lineage>
</organism>
<protein>
    <submittedName>
        <fullName evidence="2">Uncharacterized protein</fullName>
    </submittedName>
</protein>
<comment type="caution">
    <text evidence="2">The sequence shown here is derived from an EMBL/GenBank/DDBJ whole genome shotgun (WGS) entry which is preliminary data.</text>
</comment>
<reference evidence="2 3" key="1">
    <citation type="journal article" date="2011" name="Genome Res.">
        <title>Phylogeny-wide analysis of social amoeba genomes highlights ancient origins for complex intercellular communication.</title>
        <authorList>
            <person name="Heidel A.J."/>
            <person name="Lawal H.M."/>
            <person name="Felder M."/>
            <person name="Schilde C."/>
            <person name="Helps N.R."/>
            <person name="Tunggal B."/>
            <person name="Rivero F."/>
            <person name="John U."/>
            <person name="Schleicher M."/>
            <person name="Eichinger L."/>
            <person name="Platzer M."/>
            <person name="Noegel A.A."/>
            <person name="Schaap P."/>
            <person name="Gloeckner G."/>
        </authorList>
    </citation>
    <scope>NUCLEOTIDE SEQUENCE [LARGE SCALE GENOMIC DNA]</scope>
    <source>
        <strain evidence="3">ATCC 26659 / Pp 5 / PN500</strain>
    </source>
</reference>
<accession>D3AX46</accession>
<feature type="region of interest" description="Disordered" evidence="1">
    <location>
        <begin position="56"/>
        <end position="129"/>
    </location>
</feature>